<name>A0A976BJS5_9BURK</name>
<feature type="region of interest" description="Disordered" evidence="1">
    <location>
        <begin position="117"/>
        <end position="139"/>
    </location>
</feature>
<dbReference type="Proteomes" id="UP000256862">
    <property type="component" value="Plasmid CO2235_mp"/>
</dbReference>
<proteinExistence type="predicted"/>
<reference evidence="2 3" key="1">
    <citation type="submission" date="2018-01" db="EMBL/GenBank/DDBJ databases">
        <authorList>
            <person name="Clerissi C."/>
        </authorList>
    </citation>
    <scope>NUCLEOTIDE SEQUENCE [LARGE SCALE GENOMIC DNA]</scope>
    <source>
        <strain evidence="2">Cupriavidus oxalaticus LMG 2235</strain>
        <plasmid evidence="3">co2235_mp</plasmid>
    </source>
</reference>
<evidence type="ECO:0000256" key="1">
    <source>
        <dbReference type="SAM" id="MobiDB-lite"/>
    </source>
</evidence>
<accession>A0A976BJS5</accession>
<geneLocation type="plasmid" evidence="3">
    <name>co2235_mp</name>
</geneLocation>
<evidence type="ECO:0000313" key="3">
    <source>
        <dbReference type="Proteomes" id="UP000256862"/>
    </source>
</evidence>
<sequence>MLPCPLPYRALCLPLFSSLGEQNRLVRPCGVAPTSPGPGSCLADGVFGKSSKHRALLHACDLPRALYFGVDELNLTYPQVSPGNGAEHAFRQAIRRLRAGRSQWCSASPARIQRACRVRRRGGDGDGDRQDDRDRGRHRQCHAHCFVKEQARQGYRLAGRRRRPEL</sequence>
<feature type="compositionally biased region" description="Basic and acidic residues" evidence="1">
    <location>
        <begin position="121"/>
        <end position="135"/>
    </location>
</feature>
<dbReference type="EMBL" id="OGUS01000143">
    <property type="protein sequence ID" value="SPC24398.1"/>
    <property type="molecule type" value="Genomic_DNA"/>
</dbReference>
<evidence type="ECO:0000313" key="2">
    <source>
        <dbReference type="EMBL" id="SPC24398.1"/>
    </source>
</evidence>
<gene>
    <name evidence="2" type="ORF">CO2235_MP80278</name>
</gene>
<dbReference type="AlphaFoldDB" id="A0A976BJS5"/>
<organism evidence="2 3">
    <name type="scientific">Cupriavidus oxalaticus</name>
    <dbReference type="NCBI Taxonomy" id="96344"/>
    <lineage>
        <taxon>Bacteria</taxon>
        <taxon>Pseudomonadati</taxon>
        <taxon>Pseudomonadota</taxon>
        <taxon>Betaproteobacteria</taxon>
        <taxon>Burkholderiales</taxon>
        <taxon>Burkholderiaceae</taxon>
        <taxon>Cupriavidus</taxon>
    </lineage>
</organism>
<comment type="caution">
    <text evidence="2">The sequence shown here is derived from an EMBL/GenBank/DDBJ whole genome shotgun (WGS) entry which is preliminary data.</text>
</comment>
<protein>
    <submittedName>
        <fullName evidence="2">Uncharacterized protein</fullName>
    </submittedName>
</protein>